<gene>
    <name evidence="3" type="ORF">DY940_00520</name>
</gene>
<dbReference type="InterPro" id="IPR050879">
    <property type="entry name" value="Acyltransferase_3"/>
</dbReference>
<feature type="transmembrane region" description="Helical" evidence="1">
    <location>
        <begin position="330"/>
        <end position="349"/>
    </location>
</feature>
<keyword evidence="3" id="KW-0012">Acyltransferase</keyword>
<keyword evidence="1" id="KW-1133">Transmembrane helix</keyword>
<dbReference type="PANTHER" id="PTHR23028">
    <property type="entry name" value="ACETYLTRANSFERASE"/>
    <property type="match status" value="1"/>
</dbReference>
<feature type="transmembrane region" description="Helical" evidence="1">
    <location>
        <begin position="163"/>
        <end position="185"/>
    </location>
</feature>
<name>A0ABD7KCG5_PSEAI</name>
<feature type="transmembrane region" description="Helical" evidence="1">
    <location>
        <begin position="136"/>
        <end position="156"/>
    </location>
</feature>
<organism evidence="3 4">
    <name type="scientific">Pseudomonas aeruginosa</name>
    <dbReference type="NCBI Taxonomy" id="287"/>
    <lineage>
        <taxon>Bacteria</taxon>
        <taxon>Pseudomonadati</taxon>
        <taxon>Pseudomonadota</taxon>
        <taxon>Gammaproteobacteria</taxon>
        <taxon>Pseudomonadales</taxon>
        <taxon>Pseudomonadaceae</taxon>
        <taxon>Pseudomonas</taxon>
    </lineage>
</organism>
<feature type="domain" description="Acyltransferase 3" evidence="2">
    <location>
        <begin position="6"/>
        <end position="344"/>
    </location>
</feature>
<dbReference type="Pfam" id="PF01757">
    <property type="entry name" value="Acyl_transf_3"/>
    <property type="match status" value="1"/>
</dbReference>
<feature type="transmembrane region" description="Helical" evidence="1">
    <location>
        <begin position="261"/>
        <end position="278"/>
    </location>
</feature>
<feature type="transmembrane region" description="Helical" evidence="1">
    <location>
        <begin position="96"/>
        <end position="116"/>
    </location>
</feature>
<dbReference type="RefSeq" id="WP_003152563.1">
    <property type="nucleotide sequence ID" value="NZ_JAOYTE010000043.1"/>
</dbReference>
<comment type="caution">
    <text evidence="3">The sequence shown here is derived from an EMBL/GenBank/DDBJ whole genome shotgun (WGS) entry which is preliminary data.</text>
</comment>
<evidence type="ECO:0000256" key="1">
    <source>
        <dbReference type="SAM" id="Phobius"/>
    </source>
</evidence>
<proteinExistence type="predicted"/>
<dbReference type="AlphaFoldDB" id="A0ABD7KCG5"/>
<evidence type="ECO:0000259" key="2">
    <source>
        <dbReference type="Pfam" id="PF01757"/>
    </source>
</evidence>
<keyword evidence="1" id="KW-0472">Membrane</keyword>
<accession>A0ABD7KCG5</accession>
<protein>
    <submittedName>
        <fullName evidence="3">Acyltransferase</fullName>
    </submittedName>
</protein>
<keyword evidence="1" id="KW-0812">Transmembrane</keyword>
<evidence type="ECO:0000313" key="4">
    <source>
        <dbReference type="Proteomes" id="UP000276985"/>
    </source>
</evidence>
<dbReference type="InterPro" id="IPR002656">
    <property type="entry name" value="Acyl_transf_3_dom"/>
</dbReference>
<feature type="transmembrane region" description="Helical" evidence="1">
    <location>
        <begin position="237"/>
        <end position="255"/>
    </location>
</feature>
<dbReference type="GO" id="GO:0016746">
    <property type="term" value="F:acyltransferase activity"/>
    <property type="evidence" value="ECO:0007669"/>
    <property type="project" value="UniProtKB-KW"/>
</dbReference>
<dbReference type="EMBL" id="RXTL01000002">
    <property type="protein sequence ID" value="RTS52740.1"/>
    <property type="molecule type" value="Genomic_DNA"/>
</dbReference>
<keyword evidence="3" id="KW-0808">Transferase</keyword>
<reference evidence="3 4" key="1">
    <citation type="submission" date="2018-12" db="EMBL/GenBank/DDBJ databases">
        <title>Pseudomonas aeruginosa Diversity Panel.</title>
        <authorList>
            <person name="Snesrud E."/>
            <person name="Mcgann P."/>
        </authorList>
    </citation>
    <scope>NUCLEOTIDE SEQUENCE [LARGE SCALE GENOMIC DNA]</scope>
    <source>
        <strain evidence="3 4">MRSN6241</strain>
    </source>
</reference>
<dbReference type="PANTHER" id="PTHR23028:SF53">
    <property type="entry name" value="ACYL_TRANSF_3 DOMAIN-CONTAINING PROTEIN"/>
    <property type="match status" value="1"/>
</dbReference>
<feature type="transmembrane region" description="Helical" evidence="1">
    <location>
        <begin position="197"/>
        <end position="216"/>
    </location>
</feature>
<sequence>MNRRIDDIEVLRAVAVLFVVLQHAQGNLFSWSSPALEWFYTFIGGSFGVDLFFAISGFVIARDLLPRLQASGSRRQAWYILLAFWVRRAWRLWPSAWLWLAVILGLCWGFNQSGVFGSLRANAEATLAALLQVANVRFALTFGEGEIGVSFVYWSLSLEEQFYLLFPLLALLGRRYVLPVVLVLIFLQCFAPRLQSLWLMMLRTDALAYGILIAMIHERFTAGRVPAWLHGRHLSRLLLVLALLCLTLLASRLPVPSFSMGLIALLCAGLVWMAAYDANLICPPGLLKRLLIWIGNRSYAIYLIHVPAFFFTRELFYRLYPEEHVGPAYFFPYLVVSVGLILMFSELNYRWVESPFRRFGARQSRILLIQGRTPETMAVLPAERI</sequence>
<feature type="transmembrane region" description="Helical" evidence="1">
    <location>
        <begin position="42"/>
        <end position="65"/>
    </location>
</feature>
<dbReference type="Proteomes" id="UP000276985">
    <property type="component" value="Unassembled WGS sequence"/>
</dbReference>
<evidence type="ECO:0000313" key="3">
    <source>
        <dbReference type="EMBL" id="RTS52740.1"/>
    </source>
</evidence>
<feature type="transmembrane region" description="Helical" evidence="1">
    <location>
        <begin position="290"/>
        <end position="310"/>
    </location>
</feature>